<keyword evidence="4 11" id="KW-0547">Nucleotide-binding</keyword>
<evidence type="ECO:0000256" key="5">
    <source>
        <dbReference type="ARBA" id="ARBA00022777"/>
    </source>
</evidence>
<dbReference type="FunFam" id="3.30.420.40:FF:000007">
    <property type="entry name" value="Glycerol kinase"/>
    <property type="match status" value="1"/>
</dbReference>
<comment type="catalytic activity">
    <reaction evidence="8 11">
        <text>glycerol + ATP = sn-glycerol 3-phosphate + ADP + H(+)</text>
        <dbReference type="Rhea" id="RHEA:21644"/>
        <dbReference type="ChEBI" id="CHEBI:15378"/>
        <dbReference type="ChEBI" id="CHEBI:17754"/>
        <dbReference type="ChEBI" id="CHEBI:30616"/>
        <dbReference type="ChEBI" id="CHEBI:57597"/>
        <dbReference type="ChEBI" id="CHEBI:456216"/>
        <dbReference type="EC" id="2.7.1.30"/>
    </reaction>
</comment>
<feature type="binding site" evidence="11">
    <location>
        <position position="11"/>
    </location>
    <ligand>
        <name>ADP</name>
        <dbReference type="ChEBI" id="CHEBI:456216"/>
    </ligand>
</feature>
<feature type="binding site" evidence="11">
    <location>
        <position position="82"/>
    </location>
    <ligand>
        <name>glycerol</name>
        <dbReference type="ChEBI" id="CHEBI:17754"/>
    </ligand>
</feature>
<keyword evidence="3 11" id="KW-0808">Transferase</keyword>
<feature type="binding site" evidence="11">
    <location>
        <position position="133"/>
    </location>
    <ligand>
        <name>glycerol</name>
        <dbReference type="ChEBI" id="CHEBI:17754"/>
    </ligand>
</feature>
<dbReference type="InterPro" id="IPR018485">
    <property type="entry name" value="FGGY_C"/>
</dbReference>
<evidence type="ECO:0000256" key="9">
    <source>
        <dbReference type="ARBA" id="ARBA00054633"/>
    </source>
</evidence>
<comment type="similarity">
    <text evidence="2 11 12">Belongs to the FGGY kinase family.</text>
</comment>
<reference evidence="17" key="2">
    <citation type="submission" date="2016-01" db="EMBL/GenBank/DDBJ databases">
        <authorList>
            <person name="Poehlein A."/>
            <person name="Schlien K."/>
            <person name="Gottschalk G."/>
            <person name="Buckel W."/>
            <person name="Daniel R."/>
        </authorList>
    </citation>
    <scope>NUCLEOTIDE SEQUENCE [LARGE SCALE GENOMIC DNA]</scope>
    <source>
        <strain evidence="17">X2</strain>
    </source>
</reference>
<comment type="activity regulation">
    <text evidence="11">Activated by phosphorylation and inhibited by fructose 1,6-bisphosphate (FBP).</text>
</comment>
<feature type="binding site" evidence="11">
    <location>
        <position position="311"/>
    </location>
    <ligand>
        <name>ATP</name>
        <dbReference type="ChEBI" id="CHEBI:30616"/>
    </ligand>
</feature>
<dbReference type="RefSeq" id="WP_066053273.1">
    <property type="nucleotide sequence ID" value="NZ_CP014223.1"/>
</dbReference>
<feature type="binding site" evidence="11">
    <location>
        <position position="307"/>
    </location>
    <ligand>
        <name>ADP</name>
        <dbReference type="ChEBI" id="CHEBI:456216"/>
    </ligand>
</feature>
<dbReference type="PANTHER" id="PTHR10196:SF69">
    <property type="entry name" value="GLYCEROL KINASE"/>
    <property type="match status" value="1"/>
</dbReference>
<dbReference type="EMBL" id="CP014223">
    <property type="protein sequence ID" value="AMJ42445.1"/>
    <property type="molecule type" value="Genomic_DNA"/>
</dbReference>
<dbReference type="InterPro" id="IPR005999">
    <property type="entry name" value="Glycerol_kin"/>
</dbReference>
<feature type="binding site" evidence="11">
    <location>
        <position position="242"/>
    </location>
    <ligand>
        <name>sn-glycerol 3-phosphate</name>
        <dbReference type="ChEBI" id="CHEBI:57597"/>
    </ligand>
</feature>
<dbReference type="InterPro" id="IPR018484">
    <property type="entry name" value="FGGY_N"/>
</dbReference>
<gene>
    <name evidence="11 15" type="primary">glpK</name>
    <name evidence="15" type="ORF">CPRO_29150</name>
    <name evidence="16" type="ORF">SAMN02745151_00472</name>
</gene>
<feature type="binding site" evidence="11">
    <location>
        <position position="243"/>
    </location>
    <ligand>
        <name>glycerol</name>
        <dbReference type="ChEBI" id="CHEBI:17754"/>
    </ligand>
</feature>
<evidence type="ECO:0000256" key="2">
    <source>
        <dbReference type="ARBA" id="ARBA00009156"/>
    </source>
</evidence>
<evidence type="ECO:0000256" key="8">
    <source>
        <dbReference type="ARBA" id="ARBA00052101"/>
    </source>
</evidence>
<dbReference type="GO" id="GO:0005829">
    <property type="term" value="C:cytosol"/>
    <property type="evidence" value="ECO:0007669"/>
    <property type="project" value="TreeGrafter"/>
</dbReference>
<feature type="binding site" evidence="11">
    <location>
        <position position="412"/>
    </location>
    <ligand>
        <name>ADP</name>
        <dbReference type="ChEBI" id="CHEBI:456216"/>
    </ligand>
</feature>
<feature type="binding site" evidence="11">
    <location>
        <position position="408"/>
    </location>
    <ligand>
        <name>ADP</name>
        <dbReference type="ChEBI" id="CHEBI:456216"/>
    </ligand>
</feature>
<dbReference type="FunFam" id="3.30.420.40:FF:000008">
    <property type="entry name" value="Glycerol kinase"/>
    <property type="match status" value="1"/>
</dbReference>
<dbReference type="SUPFAM" id="SSF53067">
    <property type="entry name" value="Actin-like ATPase domain"/>
    <property type="match status" value="2"/>
</dbReference>
<feature type="binding site" evidence="11">
    <location>
        <position position="15"/>
    </location>
    <ligand>
        <name>ADP</name>
        <dbReference type="ChEBI" id="CHEBI:456216"/>
    </ligand>
</feature>
<dbReference type="PANTHER" id="PTHR10196">
    <property type="entry name" value="SUGAR KINASE"/>
    <property type="match status" value="1"/>
</dbReference>
<evidence type="ECO:0000313" key="16">
    <source>
        <dbReference type="EMBL" id="SHE34360.1"/>
    </source>
</evidence>
<reference evidence="15 17" key="1">
    <citation type="journal article" date="2016" name="Genome Announc.">
        <title>Complete Genome Sequence of the Amino Acid-Fermenting Clostridium propionicum X2 (DSM 1682).</title>
        <authorList>
            <person name="Poehlein A."/>
            <person name="Schlien K."/>
            <person name="Chowdhury N.P."/>
            <person name="Gottschalk G."/>
            <person name="Buckel W."/>
            <person name="Daniel R."/>
        </authorList>
    </citation>
    <scope>NUCLEOTIDE SEQUENCE [LARGE SCALE GENOMIC DNA]</scope>
    <source>
        <strain evidence="15 17">X2</strain>
    </source>
</reference>
<evidence type="ECO:0000259" key="14">
    <source>
        <dbReference type="Pfam" id="PF02782"/>
    </source>
</evidence>
<comment type="pathway">
    <text evidence="1 11">Polyol metabolism; glycerol degradation via glycerol kinase pathway; sn-glycerol 3-phosphate from glycerol: step 1/1.</text>
</comment>
<feature type="binding site" evidence="11">
    <location>
        <position position="13"/>
    </location>
    <ligand>
        <name>ATP</name>
        <dbReference type="ChEBI" id="CHEBI:30616"/>
    </ligand>
</feature>
<feature type="binding site" evidence="11">
    <location>
        <position position="408"/>
    </location>
    <ligand>
        <name>ATP</name>
        <dbReference type="ChEBI" id="CHEBI:30616"/>
    </ligand>
</feature>
<dbReference type="InterPro" id="IPR000577">
    <property type="entry name" value="Carb_kinase_FGGY"/>
</dbReference>
<evidence type="ECO:0000256" key="4">
    <source>
        <dbReference type="ARBA" id="ARBA00022741"/>
    </source>
</evidence>
<feature type="binding site" evidence="11">
    <location>
        <position position="264"/>
    </location>
    <ligand>
        <name>ADP</name>
        <dbReference type="ChEBI" id="CHEBI:456216"/>
    </ligand>
</feature>
<evidence type="ECO:0000256" key="12">
    <source>
        <dbReference type="RuleBase" id="RU003733"/>
    </source>
</evidence>
<feature type="domain" description="Carbohydrate kinase FGGY C-terminal" evidence="14">
    <location>
        <begin position="259"/>
        <end position="447"/>
    </location>
</feature>
<name>A0A0X8VEU9_ANAPI</name>
<dbReference type="CDD" id="cd07786">
    <property type="entry name" value="FGGY_EcGK_like"/>
    <property type="match status" value="1"/>
</dbReference>
<feature type="binding site" evidence="11">
    <location>
        <position position="81"/>
    </location>
    <ligand>
        <name>glycerol</name>
        <dbReference type="ChEBI" id="CHEBI:17754"/>
    </ligand>
</feature>
<feature type="binding site" evidence="11">
    <location>
        <position position="12"/>
    </location>
    <ligand>
        <name>ATP</name>
        <dbReference type="ChEBI" id="CHEBI:30616"/>
    </ligand>
</feature>
<feature type="binding site" evidence="11">
    <location>
        <position position="81"/>
    </location>
    <ligand>
        <name>sn-glycerol 3-phosphate</name>
        <dbReference type="ChEBI" id="CHEBI:57597"/>
    </ligand>
</feature>
<feature type="binding site" evidence="11">
    <location>
        <position position="307"/>
    </location>
    <ligand>
        <name>ATP</name>
        <dbReference type="ChEBI" id="CHEBI:30616"/>
    </ligand>
</feature>
<dbReference type="EMBL" id="FQUA01000001">
    <property type="protein sequence ID" value="SHE34360.1"/>
    <property type="molecule type" value="Genomic_DNA"/>
</dbReference>
<evidence type="ECO:0000313" key="15">
    <source>
        <dbReference type="EMBL" id="AMJ42445.1"/>
    </source>
</evidence>
<protein>
    <recommendedName>
        <fullName evidence="11">Glycerol kinase</fullName>
        <ecNumber evidence="11">2.7.1.30</ecNumber>
    </recommendedName>
    <alternativeName>
        <fullName evidence="11">ATP:glycerol 3-phosphotransferase</fullName>
    </alternativeName>
    <alternativeName>
        <fullName evidence="11">Glycerokinase</fullName>
        <shortName evidence="11">GK</shortName>
    </alternativeName>
</protein>
<keyword evidence="17" id="KW-1185">Reference proteome</keyword>
<evidence type="ECO:0000259" key="13">
    <source>
        <dbReference type="Pfam" id="PF00370"/>
    </source>
</evidence>
<feature type="domain" description="Carbohydrate kinase FGGY N-terminal" evidence="13">
    <location>
        <begin position="3"/>
        <end position="249"/>
    </location>
</feature>
<dbReference type="AlphaFoldDB" id="A0A0X8VEU9"/>
<evidence type="ECO:0000256" key="3">
    <source>
        <dbReference type="ARBA" id="ARBA00022679"/>
    </source>
</evidence>
<accession>A0A0X8VEU9</accession>
<feature type="binding site" evidence="11">
    <location>
        <position position="11"/>
    </location>
    <ligand>
        <name>sn-glycerol 3-phosphate</name>
        <dbReference type="ChEBI" id="CHEBI:57597"/>
    </ligand>
</feature>
<dbReference type="GO" id="GO:0019563">
    <property type="term" value="P:glycerol catabolic process"/>
    <property type="evidence" value="ECO:0007669"/>
    <property type="project" value="UniProtKB-UniRule"/>
</dbReference>
<comment type="function">
    <text evidence="9 11">Key enzyme in the regulation of glycerol uptake and metabolism. Catalyzes the phosphorylation of glycerol to yield sn-glycerol 3-phosphate.</text>
</comment>
<keyword evidence="6 11" id="KW-0319">Glycerol metabolism</keyword>
<evidence type="ECO:0000256" key="6">
    <source>
        <dbReference type="ARBA" id="ARBA00022798"/>
    </source>
</evidence>
<dbReference type="Proteomes" id="UP000068026">
    <property type="component" value="Chromosome"/>
</dbReference>
<dbReference type="GO" id="GO:0004370">
    <property type="term" value="F:glycerol kinase activity"/>
    <property type="evidence" value="ECO:0007669"/>
    <property type="project" value="UniProtKB-UniRule"/>
</dbReference>
<dbReference type="Gene3D" id="3.30.420.40">
    <property type="match status" value="2"/>
</dbReference>
<sequence>MKYILSLDQGTTSSRSILFNQQGKAVCTAQKEFTQYYPHQGWVEHNPMEIWHTQLETAREVLEKTGVTAEEIGAIGITNQRETTILWDRRNGRPLCNAIVWQCRRTAPFCDSLKKKGFEKFFREKTGLPIDAYFSATKIKWILDNVPNAKELAQKGNLLFGTVDTWLIWNLTGGQVHATDYSNASRTMLFNIHSLCWDKEILELLEIPESILPKVVPSSGILGHTLPTHLGCPIPIAGVAGDQQAALFGQACYSPGAAKNTYGTGCFLLMNTGETPVQSKNGLLTTIAWGLDNKITYALEGSVFVAGAAIQWLRDELKIISSAAETEELCHSVEDTCGVYLVPAFTGLGAPYWDPYARGILTGLTRGANRAHIVRAAVESMAYQTYDVLHAMEQDAELPLAELRVDGGAAANAFLLQFQSDITGAPVLRPSTLETTALGAAYLAGLAVGYWKNLTEIRRNWQVSCVFSPKLSKEVADEKNYGWKKAVNQALGSKSQNNI</sequence>
<dbReference type="NCBIfam" id="TIGR01311">
    <property type="entry name" value="glycerol_kin"/>
    <property type="match status" value="1"/>
</dbReference>
<keyword evidence="7 11" id="KW-0067">ATP-binding</keyword>
<dbReference type="OrthoDB" id="9805576at2"/>
<organism evidence="16 18">
    <name type="scientific">Anaerotignum propionicum DSM 1682</name>
    <dbReference type="NCBI Taxonomy" id="991789"/>
    <lineage>
        <taxon>Bacteria</taxon>
        <taxon>Bacillati</taxon>
        <taxon>Bacillota</taxon>
        <taxon>Clostridia</taxon>
        <taxon>Lachnospirales</taxon>
        <taxon>Anaerotignaceae</taxon>
        <taxon>Anaerotignum</taxon>
    </lineage>
</organism>
<reference evidence="18" key="4">
    <citation type="submission" date="2016-11" db="EMBL/GenBank/DDBJ databases">
        <authorList>
            <person name="Jaros S."/>
            <person name="Januszkiewicz K."/>
            <person name="Wedrychowicz H."/>
        </authorList>
    </citation>
    <scope>NUCLEOTIDE SEQUENCE [LARGE SCALE GENOMIC DNA]</scope>
    <source>
        <strain evidence="18">DSM 1682</strain>
    </source>
</reference>
<dbReference type="GO" id="GO:0005524">
    <property type="term" value="F:ATP binding"/>
    <property type="evidence" value="ECO:0007669"/>
    <property type="project" value="UniProtKB-UniRule"/>
</dbReference>
<feature type="binding site" evidence="11">
    <location>
        <position position="264"/>
    </location>
    <ligand>
        <name>ATP</name>
        <dbReference type="ChEBI" id="CHEBI:30616"/>
    </ligand>
</feature>
<dbReference type="PIRSF" id="PIRSF000538">
    <property type="entry name" value="GlpK"/>
    <property type="match status" value="1"/>
</dbReference>
<keyword evidence="5 11" id="KW-0418">Kinase</keyword>
<dbReference type="Pfam" id="PF02782">
    <property type="entry name" value="FGGY_C"/>
    <property type="match status" value="1"/>
</dbReference>
<dbReference type="PROSITE" id="PS00445">
    <property type="entry name" value="FGGY_KINASES_2"/>
    <property type="match status" value="1"/>
</dbReference>
<feature type="binding site" evidence="11">
    <location>
        <position position="11"/>
    </location>
    <ligand>
        <name>ATP</name>
        <dbReference type="ChEBI" id="CHEBI:30616"/>
    </ligand>
</feature>
<dbReference type="Pfam" id="PF00370">
    <property type="entry name" value="FGGY_N"/>
    <property type="match status" value="1"/>
</dbReference>
<dbReference type="HAMAP" id="MF_00186">
    <property type="entry name" value="Glycerol_kin"/>
    <property type="match status" value="1"/>
</dbReference>
<dbReference type="InterPro" id="IPR018483">
    <property type="entry name" value="Carb_kinase_FGGY_CS"/>
</dbReference>
<dbReference type="NCBIfam" id="NF000756">
    <property type="entry name" value="PRK00047.1"/>
    <property type="match status" value="1"/>
</dbReference>
<evidence type="ECO:0000256" key="10">
    <source>
        <dbReference type="ARBA" id="ARBA00063665"/>
    </source>
</evidence>
<dbReference type="InterPro" id="IPR043129">
    <property type="entry name" value="ATPase_NBD"/>
</dbReference>
<reference evidence="16" key="3">
    <citation type="submission" date="2016-11" db="EMBL/GenBank/DDBJ databases">
        <authorList>
            <person name="Varghese N."/>
            <person name="Submissions S."/>
        </authorList>
    </citation>
    <scope>NUCLEOTIDE SEQUENCE</scope>
    <source>
        <strain evidence="16">DSM 1682</strain>
    </source>
</reference>
<dbReference type="KEGG" id="cpro:CPRO_29150"/>
<evidence type="ECO:0000313" key="17">
    <source>
        <dbReference type="Proteomes" id="UP000068026"/>
    </source>
</evidence>
<feature type="binding site" evidence="11">
    <location>
        <position position="82"/>
    </location>
    <ligand>
        <name>sn-glycerol 3-phosphate</name>
        <dbReference type="ChEBI" id="CHEBI:57597"/>
    </ligand>
</feature>
<evidence type="ECO:0000256" key="1">
    <source>
        <dbReference type="ARBA" id="ARBA00005190"/>
    </source>
</evidence>
<feature type="binding site" evidence="11">
    <location>
        <position position="242"/>
    </location>
    <ligand>
        <name>glycerol</name>
        <dbReference type="ChEBI" id="CHEBI:17754"/>
    </ligand>
</feature>
<feature type="binding site" evidence="11">
    <location>
        <position position="133"/>
    </location>
    <ligand>
        <name>sn-glycerol 3-phosphate</name>
        <dbReference type="ChEBI" id="CHEBI:57597"/>
    </ligand>
</feature>
<comment type="subunit">
    <text evidence="10 11">Homotetramer and homodimer (in equilibrium).</text>
</comment>
<dbReference type="Proteomes" id="UP000184204">
    <property type="component" value="Unassembled WGS sequence"/>
</dbReference>
<evidence type="ECO:0000256" key="11">
    <source>
        <dbReference type="HAMAP-Rule" id="MF_00186"/>
    </source>
</evidence>
<dbReference type="EC" id="2.7.1.30" evidence="11"/>
<proteinExistence type="inferred from homology"/>
<evidence type="ECO:0000313" key="18">
    <source>
        <dbReference type="Proteomes" id="UP000184204"/>
    </source>
</evidence>
<dbReference type="PROSITE" id="PS00933">
    <property type="entry name" value="FGGY_KINASES_1"/>
    <property type="match status" value="1"/>
</dbReference>
<evidence type="ECO:0000256" key="7">
    <source>
        <dbReference type="ARBA" id="ARBA00022840"/>
    </source>
</evidence>
<dbReference type="GO" id="GO:0006072">
    <property type="term" value="P:glycerol-3-phosphate metabolic process"/>
    <property type="evidence" value="ECO:0007669"/>
    <property type="project" value="InterPro"/>
</dbReference>